<evidence type="ECO:0000256" key="4">
    <source>
        <dbReference type="ARBA" id="ARBA00022840"/>
    </source>
</evidence>
<dbReference type="GO" id="GO:0034605">
    <property type="term" value="P:cellular response to heat"/>
    <property type="evidence" value="ECO:0007669"/>
    <property type="project" value="TreeGrafter"/>
</dbReference>
<dbReference type="CDD" id="cd19499">
    <property type="entry name" value="RecA-like_ClpB_Hsp104-like"/>
    <property type="match status" value="1"/>
</dbReference>
<dbReference type="InterPro" id="IPR041546">
    <property type="entry name" value="ClpA/ClpB_AAA_lid"/>
</dbReference>
<keyword evidence="9" id="KW-0175">Coiled coil</keyword>
<evidence type="ECO:0000256" key="9">
    <source>
        <dbReference type="SAM" id="Coils"/>
    </source>
</evidence>
<dbReference type="SUPFAM" id="SSF81923">
    <property type="entry name" value="Double Clp-N motif"/>
    <property type="match status" value="1"/>
</dbReference>
<evidence type="ECO:0000313" key="12">
    <source>
        <dbReference type="Proteomes" id="UP000034044"/>
    </source>
</evidence>
<sequence length="878" mass="99357">MNLHRFTIKAQEALQNAQEIAAKENHGELKIIHLLIALVSDESSLVRPLLVKAGVNLDTLMHELAEELRRQPKIFGTANLAQLYISQELMQVLDKSGKIATHQKDEFISCEHLLLAILENNSSSAHILEKYGLRKETALRILAQMRGSMRITDETPESKFQVLEKYAVNLTDQAKEGKLDPVIGREEELRRVIQILSRRTKNNPVLIGEPGVGKTAVVEGLAQRIISGDVPEPLKGKEIVMLDLGSLIAGTKFRGEFEDRLKAFMKEIQQSSGRIILFIDEIHMIVGAGAAEGTVDASNLLKPALARGELRAIGATTIREYQRYIEKDAALERRFSPVMVDEPSFDDSIAILRGLKEKYEMHHGLRINDEAIVEAVNLSARYITDRFLPDKAIDLIDEAASGRRLESESLPKEIDKVRREITRLEIERQALLSENKKEKALKETEKKLNQLKEKNDELSAKWSAERITFEQFHNLRKRVEGLKKEAEMAEREANLEKVAKIIYGELPQAEKEYKNFEKKFIDKKKVKGTKFDDGFIKEAVDEEDIAAVVSRWTGIPVSKMLESETGKLLKIEENLSERVIGQEEAIKTIANALRRARAGLAPEDRPLGSFMFLGPTGVGKTELVRALAEFMFNDEKALIRVDMSEYMERHSVSRLIGSPPGYVGHEEGGQLTETVRHRPYSLILFDEIEKAHPEVFNILLQVLDNGRLTDGKGKVVNFKNTIIVLTSNVGSEYFQEISRLGFEVGSEKEKQEIKVDDFKNRIKEALKETFRPEFLNRLDEIVIFNSLGKEEIGKIVDLQLEIIMEKLVKKGIKATIDNSLKKHIIDTGYEPEYGARPIKRMIQKLILDELANRIISGELKNAKKIKIGFKESHITISA</sequence>
<dbReference type="SUPFAM" id="SSF52540">
    <property type="entry name" value="P-loop containing nucleoside triphosphate hydrolases"/>
    <property type="match status" value="2"/>
</dbReference>
<dbReference type="GO" id="GO:0005524">
    <property type="term" value="F:ATP binding"/>
    <property type="evidence" value="ECO:0007669"/>
    <property type="project" value="UniProtKB-KW"/>
</dbReference>
<dbReference type="GO" id="GO:0005737">
    <property type="term" value="C:cytoplasm"/>
    <property type="evidence" value="ECO:0007669"/>
    <property type="project" value="TreeGrafter"/>
</dbReference>
<evidence type="ECO:0000256" key="3">
    <source>
        <dbReference type="ARBA" id="ARBA00022741"/>
    </source>
</evidence>
<comment type="subunit">
    <text evidence="6">Homohexamer. The oligomerization is ATP-dependent.</text>
</comment>
<dbReference type="PROSITE" id="PS00870">
    <property type="entry name" value="CLPAB_1"/>
    <property type="match status" value="1"/>
</dbReference>
<evidence type="ECO:0000256" key="7">
    <source>
        <dbReference type="PROSITE-ProRule" id="PRU01251"/>
    </source>
</evidence>
<dbReference type="Gene3D" id="3.40.50.300">
    <property type="entry name" value="P-loop containing nucleotide triphosphate hydrolases"/>
    <property type="match status" value="3"/>
</dbReference>
<keyword evidence="3 8" id="KW-0547">Nucleotide-binding</keyword>
<keyword evidence="5 8" id="KW-0143">Chaperone</keyword>
<evidence type="ECO:0000256" key="2">
    <source>
        <dbReference type="ARBA" id="ARBA00022737"/>
    </source>
</evidence>
<name>A0A0G0IG07_9BACT</name>
<dbReference type="FunFam" id="3.40.50.300:FF:000025">
    <property type="entry name" value="ATP-dependent Clp protease subunit"/>
    <property type="match status" value="1"/>
</dbReference>
<dbReference type="Pfam" id="PF17871">
    <property type="entry name" value="AAA_lid_9"/>
    <property type="match status" value="1"/>
</dbReference>
<feature type="coiled-coil region" evidence="9">
    <location>
        <begin position="414"/>
        <end position="499"/>
    </location>
</feature>
<dbReference type="CDD" id="cd00009">
    <property type="entry name" value="AAA"/>
    <property type="match status" value="1"/>
</dbReference>
<dbReference type="InterPro" id="IPR027417">
    <property type="entry name" value="P-loop_NTPase"/>
</dbReference>
<evidence type="ECO:0000259" key="10">
    <source>
        <dbReference type="PROSITE" id="PS51903"/>
    </source>
</evidence>
<keyword evidence="4 8" id="KW-0067">ATP-binding</keyword>
<evidence type="ECO:0000256" key="6">
    <source>
        <dbReference type="ARBA" id="ARBA00026057"/>
    </source>
</evidence>
<dbReference type="InterPro" id="IPR001270">
    <property type="entry name" value="ClpA/B"/>
</dbReference>
<dbReference type="InterPro" id="IPR004176">
    <property type="entry name" value="Clp_R_N"/>
</dbReference>
<feature type="domain" description="Clp R" evidence="10">
    <location>
        <begin position="3"/>
        <end position="148"/>
    </location>
</feature>
<dbReference type="SMART" id="SM00382">
    <property type="entry name" value="AAA"/>
    <property type="match status" value="2"/>
</dbReference>
<dbReference type="GO" id="GO:0016887">
    <property type="term" value="F:ATP hydrolysis activity"/>
    <property type="evidence" value="ECO:0007669"/>
    <property type="project" value="InterPro"/>
</dbReference>
<reference evidence="11 12" key="1">
    <citation type="journal article" date="2015" name="Nature">
        <title>rRNA introns, odd ribosomes, and small enigmatic genomes across a large radiation of phyla.</title>
        <authorList>
            <person name="Brown C.T."/>
            <person name="Hug L.A."/>
            <person name="Thomas B.C."/>
            <person name="Sharon I."/>
            <person name="Castelle C.J."/>
            <person name="Singh A."/>
            <person name="Wilkins M.J."/>
            <person name="Williams K.H."/>
            <person name="Banfield J.F."/>
        </authorList>
    </citation>
    <scope>NUCLEOTIDE SEQUENCE [LARGE SCALE GENOMIC DNA]</scope>
</reference>
<dbReference type="InterPro" id="IPR003593">
    <property type="entry name" value="AAA+_ATPase"/>
</dbReference>
<dbReference type="Proteomes" id="UP000034044">
    <property type="component" value="Unassembled WGS sequence"/>
</dbReference>
<dbReference type="InterPro" id="IPR036628">
    <property type="entry name" value="Clp_N_dom_sf"/>
</dbReference>
<dbReference type="Pfam" id="PF10431">
    <property type="entry name" value="ClpB_D2-small"/>
    <property type="match status" value="1"/>
</dbReference>
<dbReference type="PANTHER" id="PTHR11638:SF18">
    <property type="entry name" value="HEAT SHOCK PROTEIN 104"/>
    <property type="match status" value="1"/>
</dbReference>
<accession>A0A0G0IG07</accession>
<comment type="caution">
    <text evidence="11">The sequence shown here is derived from an EMBL/GenBank/DDBJ whole genome shotgun (WGS) entry which is preliminary data.</text>
</comment>
<protein>
    <submittedName>
        <fullName evidence="11">ATP-dependent chaperone ClpB</fullName>
    </submittedName>
</protein>
<dbReference type="FunFam" id="3.40.50.300:FF:000120">
    <property type="entry name" value="ATP-dependent chaperone ClpB"/>
    <property type="match status" value="1"/>
</dbReference>
<dbReference type="SMART" id="SM01086">
    <property type="entry name" value="ClpB_D2-small"/>
    <property type="match status" value="1"/>
</dbReference>
<dbReference type="InterPro" id="IPR050130">
    <property type="entry name" value="ClpA_ClpB"/>
</dbReference>
<dbReference type="PROSITE" id="PS51903">
    <property type="entry name" value="CLP_R"/>
    <property type="match status" value="1"/>
</dbReference>
<dbReference type="PATRIC" id="fig|1619010.3.peg.183"/>
<dbReference type="PROSITE" id="PS00871">
    <property type="entry name" value="CLPAB_2"/>
    <property type="match status" value="1"/>
</dbReference>
<evidence type="ECO:0000313" key="11">
    <source>
        <dbReference type="EMBL" id="KKQ23114.1"/>
    </source>
</evidence>
<proteinExistence type="inferred from homology"/>
<evidence type="ECO:0000256" key="5">
    <source>
        <dbReference type="ARBA" id="ARBA00023186"/>
    </source>
</evidence>
<dbReference type="EMBL" id="LBSR01000004">
    <property type="protein sequence ID" value="KKQ23114.1"/>
    <property type="molecule type" value="Genomic_DNA"/>
</dbReference>
<dbReference type="PRINTS" id="PR00300">
    <property type="entry name" value="CLPPROTEASEA"/>
</dbReference>
<dbReference type="FunFam" id="3.40.50.300:FF:000010">
    <property type="entry name" value="Chaperone clpB 1, putative"/>
    <property type="match status" value="1"/>
</dbReference>
<keyword evidence="2 7" id="KW-0677">Repeat</keyword>
<dbReference type="InterPro" id="IPR003959">
    <property type="entry name" value="ATPase_AAA_core"/>
</dbReference>
<evidence type="ECO:0000256" key="8">
    <source>
        <dbReference type="RuleBase" id="RU004432"/>
    </source>
</evidence>
<comment type="similarity">
    <text evidence="1 8">Belongs to the ClpA/ClpB family.</text>
</comment>
<dbReference type="InterPro" id="IPR018368">
    <property type="entry name" value="ClpA/B_CS1"/>
</dbReference>
<dbReference type="Pfam" id="PF00004">
    <property type="entry name" value="AAA"/>
    <property type="match status" value="1"/>
</dbReference>
<organism evidence="11 12">
    <name type="scientific">Candidatus Wolfebacteria bacterium GW2011_GWC1_37_10</name>
    <dbReference type="NCBI Taxonomy" id="1619010"/>
    <lineage>
        <taxon>Bacteria</taxon>
        <taxon>Candidatus Wolfeibacteriota</taxon>
    </lineage>
</organism>
<dbReference type="Gene3D" id="1.10.8.60">
    <property type="match status" value="1"/>
</dbReference>
<dbReference type="InterPro" id="IPR019489">
    <property type="entry name" value="Clp_ATPase_C"/>
</dbReference>
<gene>
    <name evidence="11" type="ORF">US36_C0004G0015</name>
</gene>
<dbReference type="AlphaFoldDB" id="A0A0G0IG07"/>
<dbReference type="Gene3D" id="1.10.1780.10">
    <property type="entry name" value="Clp, N-terminal domain"/>
    <property type="match status" value="1"/>
</dbReference>
<dbReference type="Pfam" id="PF02861">
    <property type="entry name" value="Clp_N"/>
    <property type="match status" value="1"/>
</dbReference>
<dbReference type="InterPro" id="IPR028299">
    <property type="entry name" value="ClpA/B_CS2"/>
</dbReference>
<dbReference type="PANTHER" id="PTHR11638">
    <property type="entry name" value="ATP-DEPENDENT CLP PROTEASE"/>
    <property type="match status" value="1"/>
</dbReference>
<dbReference type="Pfam" id="PF07724">
    <property type="entry name" value="AAA_2"/>
    <property type="match status" value="1"/>
</dbReference>
<evidence type="ECO:0000256" key="1">
    <source>
        <dbReference type="ARBA" id="ARBA00008675"/>
    </source>
</evidence>